<feature type="transmembrane region" description="Helical" evidence="5">
    <location>
        <begin position="375"/>
        <end position="397"/>
    </location>
</feature>
<dbReference type="InterPro" id="IPR036259">
    <property type="entry name" value="MFS_trans_sf"/>
</dbReference>
<evidence type="ECO:0000259" key="6">
    <source>
        <dbReference type="PROSITE" id="PS50850"/>
    </source>
</evidence>
<dbReference type="PROSITE" id="PS00216">
    <property type="entry name" value="SUGAR_TRANSPORT_1"/>
    <property type="match status" value="1"/>
</dbReference>
<dbReference type="PANTHER" id="PTHR48021">
    <property type="match status" value="1"/>
</dbReference>
<feature type="transmembrane region" description="Helical" evidence="5">
    <location>
        <begin position="437"/>
        <end position="457"/>
    </location>
</feature>
<comment type="subcellular location">
    <subcellularLocation>
        <location evidence="1">Membrane</location>
        <topology evidence="1">Multi-pass membrane protein</topology>
    </subcellularLocation>
</comment>
<dbReference type="Proteomes" id="UP000494256">
    <property type="component" value="Unassembled WGS sequence"/>
</dbReference>
<organism evidence="7 8">
    <name type="scientific">Arctia plantaginis</name>
    <name type="common">Wood tiger moth</name>
    <name type="synonym">Phalaena plantaginis</name>
    <dbReference type="NCBI Taxonomy" id="874455"/>
    <lineage>
        <taxon>Eukaryota</taxon>
        <taxon>Metazoa</taxon>
        <taxon>Ecdysozoa</taxon>
        <taxon>Arthropoda</taxon>
        <taxon>Hexapoda</taxon>
        <taxon>Insecta</taxon>
        <taxon>Pterygota</taxon>
        <taxon>Neoptera</taxon>
        <taxon>Endopterygota</taxon>
        <taxon>Lepidoptera</taxon>
        <taxon>Glossata</taxon>
        <taxon>Ditrysia</taxon>
        <taxon>Noctuoidea</taxon>
        <taxon>Erebidae</taxon>
        <taxon>Arctiinae</taxon>
        <taxon>Arctia</taxon>
    </lineage>
</organism>
<dbReference type="EMBL" id="CADEBD010000322">
    <property type="protein sequence ID" value="CAB3244814.1"/>
    <property type="molecule type" value="Genomic_DNA"/>
</dbReference>
<dbReference type="Gene3D" id="1.20.1250.20">
    <property type="entry name" value="MFS general substrate transporter like domains"/>
    <property type="match status" value="1"/>
</dbReference>
<accession>A0A8S1AJ61</accession>
<evidence type="ECO:0000256" key="5">
    <source>
        <dbReference type="SAM" id="Phobius"/>
    </source>
</evidence>
<evidence type="ECO:0000256" key="2">
    <source>
        <dbReference type="ARBA" id="ARBA00022692"/>
    </source>
</evidence>
<dbReference type="InterPro" id="IPR005829">
    <property type="entry name" value="Sugar_transporter_CS"/>
</dbReference>
<name>A0A8S1AJ61_ARCPL</name>
<evidence type="ECO:0000256" key="4">
    <source>
        <dbReference type="ARBA" id="ARBA00023136"/>
    </source>
</evidence>
<dbReference type="AlphaFoldDB" id="A0A8S1AJ61"/>
<dbReference type="GO" id="GO:0022857">
    <property type="term" value="F:transmembrane transporter activity"/>
    <property type="evidence" value="ECO:0007669"/>
    <property type="project" value="InterPro"/>
</dbReference>
<sequence length="495" mass="53285">MCVKSKSGSASQARTRMLACLRQTLMVVLINIPMTSFGLTMGWVSLASGESVVTELSTDSDHTRERDVKVVVSAAITFCASLVGVLLSARLLAAGRKLAVIVTSGLFVACWSLKLCGGGWWLVCARACAGLGGAGAWAVTPLLAKEMCSARVSGAAVSALVLASNFGELLMYTAAYLRVPHTTVLWICLSLSAVHCVLFLFMPESPQYLAAQGHTEKARESLAWLRGMDRDEPELKVELADLPIKRKPVSAFRLINDLFSDEGRRRAFILCCVIVVGQEMCGVLALMQFAERVFVIARDQIEVLRPVEVAGTFYEPALHAVLLGTSQLFASALSLYLVEKIGRKRLISWCGLVTGMSMLCGAAAVQWAAGGLWMAVALGTAVFADSAGLQPAPYAVLADMFDYEYRGCAVLLIAVLSWLGNAVEVLLFPVVVVQAGLTAALVLSAVLTLSVTVFALWKVPETRGRSTAEIYQVLLGRKRSRDQDETCKETMIESD</sequence>
<evidence type="ECO:0000313" key="7">
    <source>
        <dbReference type="EMBL" id="CAB3244814.1"/>
    </source>
</evidence>
<protein>
    <recommendedName>
        <fullName evidence="6">Major facilitator superfamily (MFS) profile domain-containing protein</fullName>
    </recommendedName>
</protein>
<dbReference type="PROSITE" id="PS50850">
    <property type="entry name" value="MFS"/>
    <property type="match status" value="1"/>
</dbReference>
<feature type="transmembrane region" description="Helical" evidence="5">
    <location>
        <begin position="98"/>
        <end position="114"/>
    </location>
</feature>
<dbReference type="PANTHER" id="PTHR48021:SF33">
    <property type="entry name" value="AT22075P-RELATED"/>
    <property type="match status" value="1"/>
</dbReference>
<evidence type="ECO:0000313" key="8">
    <source>
        <dbReference type="Proteomes" id="UP000494256"/>
    </source>
</evidence>
<dbReference type="SUPFAM" id="SSF103473">
    <property type="entry name" value="MFS general substrate transporter"/>
    <property type="match status" value="1"/>
</dbReference>
<comment type="caution">
    <text evidence="7">The sequence shown here is derived from an EMBL/GenBank/DDBJ whole genome shotgun (WGS) entry which is preliminary data.</text>
</comment>
<reference evidence="7 8" key="1">
    <citation type="submission" date="2020-04" db="EMBL/GenBank/DDBJ databases">
        <authorList>
            <person name="Wallbank WR R."/>
            <person name="Pardo Diaz C."/>
            <person name="Kozak K."/>
            <person name="Martin S."/>
            <person name="Jiggins C."/>
            <person name="Moest M."/>
            <person name="Warren A I."/>
            <person name="Byers J.R.P. K."/>
            <person name="Montejo-Kovacevich G."/>
            <person name="Yen C E."/>
        </authorList>
    </citation>
    <scope>NUCLEOTIDE SEQUENCE [LARGE SCALE GENOMIC DNA]</scope>
</reference>
<dbReference type="InterPro" id="IPR050549">
    <property type="entry name" value="MFS_Trehalose_Transporter"/>
</dbReference>
<keyword evidence="2 5" id="KW-0812">Transmembrane</keyword>
<evidence type="ECO:0000256" key="3">
    <source>
        <dbReference type="ARBA" id="ARBA00022989"/>
    </source>
</evidence>
<feature type="transmembrane region" description="Helical" evidence="5">
    <location>
        <begin position="317"/>
        <end position="337"/>
    </location>
</feature>
<feature type="transmembrane region" description="Helical" evidence="5">
    <location>
        <begin position="183"/>
        <end position="202"/>
    </location>
</feature>
<dbReference type="InterPro" id="IPR020846">
    <property type="entry name" value="MFS_dom"/>
</dbReference>
<feature type="transmembrane region" description="Helical" evidence="5">
    <location>
        <begin position="267"/>
        <end position="290"/>
    </location>
</feature>
<dbReference type="Pfam" id="PF00083">
    <property type="entry name" value="Sugar_tr"/>
    <property type="match status" value="1"/>
</dbReference>
<gene>
    <name evidence="7" type="ORF">APLA_LOCUS10828</name>
</gene>
<feature type="domain" description="Major facilitator superfamily (MFS) profile" evidence="6">
    <location>
        <begin position="26"/>
        <end position="463"/>
    </location>
</feature>
<feature type="transmembrane region" description="Helical" evidence="5">
    <location>
        <begin position="409"/>
        <end position="431"/>
    </location>
</feature>
<feature type="transmembrane region" description="Helical" evidence="5">
    <location>
        <begin position="71"/>
        <end position="91"/>
    </location>
</feature>
<dbReference type="OrthoDB" id="10264446at2759"/>
<proteinExistence type="predicted"/>
<feature type="transmembrane region" description="Helical" evidence="5">
    <location>
        <begin position="349"/>
        <end position="369"/>
    </location>
</feature>
<dbReference type="GO" id="GO:0016020">
    <property type="term" value="C:membrane"/>
    <property type="evidence" value="ECO:0007669"/>
    <property type="project" value="UniProtKB-SubCell"/>
</dbReference>
<evidence type="ECO:0000256" key="1">
    <source>
        <dbReference type="ARBA" id="ARBA00004141"/>
    </source>
</evidence>
<dbReference type="InterPro" id="IPR005828">
    <property type="entry name" value="MFS_sugar_transport-like"/>
</dbReference>
<keyword evidence="3 5" id="KW-1133">Transmembrane helix</keyword>
<keyword evidence="4 5" id="KW-0472">Membrane</keyword>